<dbReference type="InterPro" id="IPR016162">
    <property type="entry name" value="Ald_DH_N"/>
</dbReference>
<keyword evidence="13" id="KW-1185">Reference proteome</keyword>
<dbReference type="InterPro" id="IPR012079">
    <property type="entry name" value="Bifunc_Ald-ADH"/>
</dbReference>
<keyword evidence="3" id="KW-0408">Iron</keyword>
<dbReference type="InterPro" id="IPR056798">
    <property type="entry name" value="ADH_Fe_C"/>
</dbReference>
<evidence type="ECO:0000259" key="11">
    <source>
        <dbReference type="Pfam" id="PF25137"/>
    </source>
</evidence>
<dbReference type="PIRSF" id="PIRSF000111">
    <property type="entry name" value="ALDH_ADH"/>
    <property type="match status" value="1"/>
</dbReference>
<dbReference type="Gene3D" id="1.20.1090.10">
    <property type="entry name" value="Dehydroquinate synthase-like - alpha domain"/>
    <property type="match status" value="1"/>
</dbReference>
<evidence type="ECO:0000256" key="2">
    <source>
        <dbReference type="ARBA" id="ARBA00023002"/>
    </source>
</evidence>
<dbReference type="SUPFAM" id="SSF56796">
    <property type="entry name" value="Dehydroquinate synthase-like"/>
    <property type="match status" value="1"/>
</dbReference>
<keyword evidence="4" id="KW-0520">NAD</keyword>
<dbReference type="InterPro" id="IPR001670">
    <property type="entry name" value="ADH_Fe/GldA"/>
</dbReference>
<dbReference type="PANTHER" id="PTHR11496">
    <property type="entry name" value="ALCOHOL DEHYDROGENASE"/>
    <property type="match status" value="1"/>
</dbReference>
<comment type="similarity">
    <text evidence="7 8">In the C-terminal section; belongs to the iron-containing alcohol dehydrogenase family.</text>
</comment>
<protein>
    <recommendedName>
        <fullName evidence="8">Aldehyde-alcohol dehydrogenase</fullName>
    </recommendedName>
</protein>
<feature type="domain" description="Alcohol dehydrogenase iron-type/glycerol dehydrogenase GldA" evidence="10">
    <location>
        <begin position="488"/>
        <end position="662"/>
    </location>
</feature>
<dbReference type="InterPro" id="IPR018211">
    <property type="entry name" value="ADH_Fe_CS"/>
</dbReference>
<comment type="caution">
    <text evidence="12">The sequence shown here is derived from an EMBL/GenBank/DDBJ whole genome shotgun (WGS) entry which is preliminary data.</text>
</comment>
<dbReference type="FunFam" id="3.40.50.1970:FF:000003">
    <property type="entry name" value="Alcohol dehydrogenase, iron-containing"/>
    <property type="match status" value="1"/>
</dbReference>
<evidence type="ECO:0000256" key="8">
    <source>
        <dbReference type="PIRNR" id="PIRNR000111"/>
    </source>
</evidence>
<dbReference type="EMBL" id="JQCF01000020">
    <property type="protein sequence ID" value="KRN98648.1"/>
    <property type="molecule type" value="Genomic_DNA"/>
</dbReference>
<evidence type="ECO:0000259" key="10">
    <source>
        <dbReference type="Pfam" id="PF00465"/>
    </source>
</evidence>
<dbReference type="InterPro" id="IPR016161">
    <property type="entry name" value="Ald_DH/histidinol_DH"/>
</dbReference>
<dbReference type="Gene3D" id="3.40.605.10">
    <property type="entry name" value="Aldehyde Dehydrogenase, Chain A, domain 1"/>
    <property type="match status" value="1"/>
</dbReference>
<evidence type="ECO:0000256" key="5">
    <source>
        <dbReference type="ARBA" id="ARBA00023268"/>
    </source>
</evidence>
<gene>
    <name evidence="12" type="ORF">IV57_GL001067</name>
</gene>
<dbReference type="Pfam" id="PF25137">
    <property type="entry name" value="ADH_Fe_C"/>
    <property type="match status" value="1"/>
</dbReference>
<dbReference type="InterPro" id="IPR039697">
    <property type="entry name" value="Alcohol_dehydrogenase_Fe"/>
</dbReference>
<evidence type="ECO:0000313" key="13">
    <source>
        <dbReference type="Proteomes" id="UP000051006"/>
    </source>
</evidence>
<dbReference type="GO" id="GO:0006066">
    <property type="term" value="P:alcohol metabolic process"/>
    <property type="evidence" value="ECO:0007669"/>
    <property type="project" value="InterPro"/>
</dbReference>
<dbReference type="GO" id="GO:0015976">
    <property type="term" value="P:carbon utilization"/>
    <property type="evidence" value="ECO:0007669"/>
    <property type="project" value="InterPro"/>
</dbReference>
<keyword evidence="5" id="KW-0511">Multifunctional enzyme</keyword>
<evidence type="ECO:0000256" key="7">
    <source>
        <dbReference type="ARBA" id="ARBA00035645"/>
    </source>
</evidence>
<dbReference type="PATRIC" id="fig|993692.3.peg.1083"/>
<dbReference type="GO" id="GO:0008774">
    <property type="term" value="F:acetaldehyde dehydrogenase (acetylating) activity"/>
    <property type="evidence" value="ECO:0007669"/>
    <property type="project" value="UniProtKB-UniRule"/>
</dbReference>
<name>A0A0R2LA40_9LACO</name>
<reference evidence="12 13" key="1">
    <citation type="journal article" date="2015" name="Genome Announc.">
        <title>Expanding the biotechnology potential of lactobacilli through comparative genomics of 213 strains and associated genera.</title>
        <authorList>
            <person name="Sun Z."/>
            <person name="Harris H.M."/>
            <person name="McCann A."/>
            <person name="Guo C."/>
            <person name="Argimon S."/>
            <person name="Zhang W."/>
            <person name="Yang X."/>
            <person name="Jeffery I.B."/>
            <person name="Cooney J.C."/>
            <person name="Kagawa T.F."/>
            <person name="Liu W."/>
            <person name="Song Y."/>
            <person name="Salvetti E."/>
            <person name="Wrobel A."/>
            <person name="Rasinkangas P."/>
            <person name="Parkhill J."/>
            <person name="Rea M.C."/>
            <person name="O'Sullivan O."/>
            <person name="Ritari J."/>
            <person name="Douillard F.P."/>
            <person name="Paul Ross R."/>
            <person name="Yang R."/>
            <person name="Briner A.E."/>
            <person name="Felis G.E."/>
            <person name="de Vos W.M."/>
            <person name="Barrangou R."/>
            <person name="Klaenhammer T.R."/>
            <person name="Caufield P.W."/>
            <person name="Cui Y."/>
            <person name="Zhang H."/>
            <person name="O'Toole P.W."/>
        </authorList>
    </citation>
    <scope>NUCLEOTIDE SEQUENCE [LARGE SCALE GENOMIC DNA]</scope>
    <source>
        <strain evidence="12 13">DSM 24716</strain>
    </source>
</reference>
<dbReference type="Gene3D" id="3.40.50.1970">
    <property type="match status" value="1"/>
</dbReference>
<dbReference type="GO" id="GO:0046872">
    <property type="term" value="F:metal ion binding"/>
    <property type="evidence" value="ECO:0007669"/>
    <property type="project" value="InterPro"/>
</dbReference>
<dbReference type="PROSITE" id="PS00913">
    <property type="entry name" value="ADH_IRON_1"/>
    <property type="match status" value="1"/>
</dbReference>
<dbReference type="InterPro" id="IPR034789">
    <property type="entry name" value="AAD_C"/>
</dbReference>
<dbReference type="SUPFAM" id="SSF53720">
    <property type="entry name" value="ALDH-like"/>
    <property type="match status" value="1"/>
</dbReference>
<dbReference type="InterPro" id="IPR015590">
    <property type="entry name" value="Aldehyde_DH_dom"/>
</dbReference>
<dbReference type="Proteomes" id="UP000051006">
    <property type="component" value="Unassembled WGS sequence"/>
</dbReference>
<evidence type="ECO:0000256" key="1">
    <source>
        <dbReference type="ARBA" id="ARBA00001954"/>
    </source>
</evidence>
<evidence type="ECO:0000256" key="4">
    <source>
        <dbReference type="ARBA" id="ARBA00023027"/>
    </source>
</evidence>
<accession>A0A0R2LA40</accession>
<dbReference type="Gene3D" id="3.40.309.10">
    <property type="entry name" value="Aldehyde Dehydrogenase, Chain A, domain 2"/>
    <property type="match status" value="1"/>
</dbReference>
<dbReference type="PANTHER" id="PTHR11496:SF83">
    <property type="entry name" value="HYDROXYACID-OXOACID TRANSHYDROGENASE, MITOCHONDRIAL"/>
    <property type="match status" value="1"/>
</dbReference>
<dbReference type="CDD" id="cd08178">
    <property type="entry name" value="AAD_C"/>
    <property type="match status" value="1"/>
</dbReference>
<dbReference type="AlphaFoldDB" id="A0A0R2LA40"/>
<dbReference type="Pfam" id="PF00465">
    <property type="entry name" value="Fe-ADH"/>
    <property type="match status" value="1"/>
</dbReference>
<proteinExistence type="inferred from homology"/>
<comment type="similarity">
    <text evidence="6 8">In the N-terminal section; belongs to the aldehyde dehydrogenase family.</text>
</comment>
<evidence type="ECO:0000259" key="9">
    <source>
        <dbReference type="Pfam" id="PF00171"/>
    </source>
</evidence>
<dbReference type="CDD" id="cd07122">
    <property type="entry name" value="ALDH_F20_ACDH"/>
    <property type="match status" value="1"/>
</dbReference>
<feature type="domain" description="Aldehyde dehydrogenase" evidence="9">
    <location>
        <begin position="42"/>
        <end position="300"/>
    </location>
</feature>
<evidence type="ECO:0000256" key="6">
    <source>
        <dbReference type="ARBA" id="ARBA00035641"/>
    </source>
</evidence>
<sequence>MHSDNIKRELVNKYSFNLGGNQMVKVSKDTKVDEKEDVKPVIDAMVAKAHKALDIMDGFTQEQVDHIVHQMAIAGLNASFELAKLAYQETGRGLVEDKVIKNMYATEEIWHSIKRDKTVGIIEDDKEHRLIKVAEPLGVLAGVTPVTNPTSTAMFKSLIALKTRNPIIFGFHPQAQKCSVAAAKVMLKAAVDAGAPEGVIQWVEKPSIEATTYLINNEGVASVLATGGPAMVKAAYSTGKPALGVGPGNGPAYIEKTANIKRAVNDIVLSKTFDNGMICAAENSAIVDADIYDDVKALLEKNKVYFIKKADHKKLADAMFRPQGGVKGPIAGQSALNIAKLAGIKVPDDTKVLGVEITGVGPDEPLSAEKLSPVLSVYKVAGHKEGFEKADELLHFGGLGHTVGIHTMDEDLATEFGIKMKASRVLVNTPAAIGGIGNLYNEMIPSLTLGTGSWGKNSISHNVSSFDLLNIKTIAKRRNNMQWIKQPRVYYEKTSVRYLEDLEDMKRALIVCDPVMVQLGYVDTITDELKRSKVHVEYSMFSDVDNIVTTEVVKRGVTQMNLFKPDTIIALGGGTTMDAAKDMWLFYEHPDVDLFGAKQGFVDIRKRAYKFPKPEKAQFVAIPTTFGTGAEVTPFSSIIDTKTGEKYPIADYALTPDIAIIDSQFVETMPKDIMAESGMDVLNNAVESFVANMASDYTRPYALQAIKLVFDNLDKAVNGDKDAQAEMHNASTLAGMSFGNAFAGVGHSITDVLTNAYGIRHGLASIIALPQVINYNFEQPTKITMWPKYESFRADSDYAAIASYVGLTGKDERALKDALVKKIVDLAHSVGIKLSLKDNFIDKKDFDERLDSLSEAAFGDQFSFTNPKEPLISELKQVLENAYVGKGIEK</sequence>
<dbReference type="NCBIfam" id="NF010378">
    <property type="entry name" value="PRK13805.1"/>
    <property type="match status" value="1"/>
</dbReference>
<dbReference type="STRING" id="993692.IV57_GL001067"/>
<dbReference type="InterPro" id="IPR016163">
    <property type="entry name" value="Ald_DH_C"/>
</dbReference>
<keyword evidence="2 8" id="KW-0560">Oxidoreductase</keyword>
<dbReference type="Pfam" id="PF00171">
    <property type="entry name" value="Aldedh"/>
    <property type="match status" value="1"/>
</dbReference>
<dbReference type="GO" id="GO:0004022">
    <property type="term" value="F:alcohol dehydrogenase (NAD+) activity"/>
    <property type="evidence" value="ECO:0007669"/>
    <property type="project" value="UniProtKB-UniRule"/>
</dbReference>
<feature type="domain" description="Fe-containing alcohol dehydrogenase-like C-terminal" evidence="11">
    <location>
        <begin position="675"/>
        <end position="883"/>
    </location>
</feature>
<evidence type="ECO:0000313" key="12">
    <source>
        <dbReference type="EMBL" id="KRN98648.1"/>
    </source>
</evidence>
<comment type="cofactor">
    <cofactor evidence="1">
        <name>Fe(2+)</name>
        <dbReference type="ChEBI" id="CHEBI:29033"/>
    </cofactor>
</comment>
<organism evidence="12 13">
    <name type="scientific">Companilactobacillus kimchiensis</name>
    <dbReference type="NCBI Taxonomy" id="993692"/>
    <lineage>
        <taxon>Bacteria</taxon>
        <taxon>Bacillati</taxon>
        <taxon>Bacillota</taxon>
        <taxon>Bacilli</taxon>
        <taxon>Lactobacillales</taxon>
        <taxon>Lactobacillaceae</taxon>
        <taxon>Companilactobacillus</taxon>
    </lineage>
</organism>
<evidence type="ECO:0000256" key="3">
    <source>
        <dbReference type="ARBA" id="ARBA00023004"/>
    </source>
</evidence>